<proteinExistence type="predicted"/>
<dbReference type="AlphaFoldDB" id="A0A517YG51"/>
<protein>
    <submittedName>
        <fullName evidence="2">Uncharacterized protein</fullName>
    </submittedName>
</protein>
<sequence precursor="true">MKSWILASATALVAVAGLAGHAAEPWSNPQVRSSAARTPVFPAAHAWVNSMRQETAAPTAPALAPAITGHAGVGMNSPREVIGDGAMISQTSWNHEHQYTGYVFGPGSCDYTPPCVDHLWNGYCQRPHRCHGHGHRHCHLRGSCGIATSGCATCDTGSAASCDSGCGVARSCHGCFLHSGRHRYTGLSCGNSCSSCGDACGTGCGHGHGLFSGKHRGWFANLCNACDGDLSCGCAAPVGDMSSPESVPTPAADDNAAPLADDAKSARREMLNRYIPWSLK</sequence>
<organism evidence="2 3">
    <name type="scientific">Anatilimnocola aggregata</name>
    <dbReference type="NCBI Taxonomy" id="2528021"/>
    <lineage>
        <taxon>Bacteria</taxon>
        <taxon>Pseudomonadati</taxon>
        <taxon>Planctomycetota</taxon>
        <taxon>Planctomycetia</taxon>
        <taxon>Pirellulales</taxon>
        <taxon>Pirellulaceae</taxon>
        <taxon>Anatilimnocola</taxon>
    </lineage>
</organism>
<dbReference type="Proteomes" id="UP000315017">
    <property type="component" value="Chromosome"/>
</dbReference>
<reference evidence="2 3" key="1">
    <citation type="submission" date="2019-02" db="EMBL/GenBank/DDBJ databases">
        <title>Deep-cultivation of Planctomycetes and their phenomic and genomic characterization uncovers novel biology.</title>
        <authorList>
            <person name="Wiegand S."/>
            <person name="Jogler M."/>
            <person name="Boedeker C."/>
            <person name="Pinto D."/>
            <person name="Vollmers J."/>
            <person name="Rivas-Marin E."/>
            <person name="Kohn T."/>
            <person name="Peeters S.H."/>
            <person name="Heuer A."/>
            <person name="Rast P."/>
            <person name="Oberbeckmann S."/>
            <person name="Bunk B."/>
            <person name="Jeske O."/>
            <person name="Meyerdierks A."/>
            <person name="Storesund J.E."/>
            <person name="Kallscheuer N."/>
            <person name="Luecker S."/>
            <person name="Lage O.M."/>
            <person name="Pohl T."/>
            <person name="Merkel B.J."/>
            <person name="Hornburger P."/>
            <person name="Mueller R.-W."/>
            <person name="Bruemmer F."/>
            <person name="Labrenz M."/>
            <person name="Spormann A.M."/>
            <person name="Op den Camp H."/>
            <person name="Overmann J."/>
            <person name="Amann R."/>
            <person name="Jetten M.S.M."/>
            <person name="Mascher T."/>
            <person name="Medema M.H."/>
            <person name="Devos D.P."/>
            <person name="Kaster A.-K."/>
            <person name="Ovreas L."/>
            <person name="Rohde M."/>
            <person name="Galperin M.Y."/>
            <person name="Jogler C."/>
        </authorList>
    </citation>
    <scope>NUCLEOTIDE SEQUENCE [LARGE SCALE GENOMIC DNA]</scope>
    <source>
        <strain evidence="2 3">ETA_A8</strain>
    </source>
</reference>
<keyword evidence="3" id="KW-1185">Reference proteome</keyword>
<evidence type="ECO:0000256" key="1">
    <source>
        <dbReference type="SAM" id="SignalP"/>
    </source>
</evidence>
<gene>
    <name evidence="2" type="ORF">ETAA8_42690</name>
</gene>
<dbReference type="KEGG" id="aagg:ETAA8_42690"/>
<feature type="chain" id="PRO_5021781319" evidence="1">
    <location>
        <begin position="23"/>
        <end position="280"/>
    </location>
</feature>
<feature type="signal peptide" evidence="1">
    <location>
        <begin position="1"/>
        <end position="22"/>
    </location>
</feature>
<dbReference type="RefSeq" id="WP_145092581.1">
    <property type="nucleotide sequence ID" value="NZ_CP036274.1"/>
</dbReference>
<accession>A0A517YG51</accession>
<name>A0A517YG51_9BACT</name>
<keyword evidence="1" id="KW-0732">Signal</keyword>
<evidence type="ECO:0000313" key="3">
    <source>
        <dbReference type="Proteomes" id="UP000315017"/>
    </source>
</evidence>
<evidence type="ECO:0000313" key="2">
    <source>
        <dbReference type="EMBL" id="QDU29162.1"/>
    </source>
</evidence>
<dbReference type="EMBL" id="CP036274">
    <property type="protein sequence ID" value="QDU29162.1"/>
    <property type="molecule type" value="Genomic_DNA"/>
</dbReference>